<sequence length="659" mass="77587">MLNLHIEPPFWWSGMKNPHLQLFIRCDEEMNQINPQINAKDIKILETVIFPNPHYMAIYFDLTDAHPQIFDIDFNGTVIHYELKQRKPNSDQIQGFDSSDVVYLAMPDRFARHSDESSEVDNQVRLTEEQAVKDRIKKQEENKKKEAEKLKLNLKEPLKPTIQKPDDKDDGFYHIPVEKANYKKFIDPVTNTERVEYQVNRQDPNSRHGGNIRGIIDHLDYLFDLGITALWLTPIFDNDMPYGSYHGYAITDYYNVDPRFGTNSDLIELINKIHEKGNKYVMDTIFNHCGSNHIWYRDPPCSDWFNFTDKGVITTHDITSTFSPYASKMDWESFNNGCFVSQMPDLNQRNRHLAVYLTQNTIWWIEYAQINGIRVDTFPYCDLDFLHRWIDEIMNEYPLFNIVGETWIENALGVSYFQRGNRFSNINLPSIMDFAIGAISRNCCLQEVSFDTGLTQIRNHLNYDFCYANVFNLLRFLDNHDTDRFMADKPENIGVYKQYFTILLTIPGIPQLYYGTEIMMYGRKKISDGHIRLDFPGGWKNDKQNCFTAEGRTEQQNDFFNFMRTLLNWRKGNEVISKGKMIHFKPTDGIYLYQRSYNNKSAIIVTNGMDSRKLLRCRHYKEILNNEHLGTDIFTKREIDFTNDFTLESREVLVLDMHK</sequence>
<feature type="coiled-coil region" evidence="3">
    <location>
        <begin position="126"/>
        <end position="156"/>
    </location>
</feature>
<evidence type="ECO:0000256" key="2">
    <source>
        <dbReference type="ARBA" id="ARBA00023295"/>
    </source>
</evidence>
<dbReference type="InterPro" id="IPR006047">
    <property type="entry name" value="GH13_cat_dom"/>
</dbReference>
<dbReference type="Pfam" id="PF10438">
    <property type="entry name" value="Cyc-maltodext_C"/>
    <property type="match status" value="1"/>
</dbReference>
<dbReference type="InterPro" id="IPR017853">
    <property type="entry name" value="GH"/>
</dbReference>
<evidence type="ECO:0000259" key="4">
    <source>
        <dbReference type="SMART" id="SM00642"/>
    </source>
</evidence>
<dbReference type="PANTHER" id="PTHR10357:SF210">
    <property type="entry name" value="MALTODEXTRIN GLUCOSIDASE"/>
    <property type="match status" value="1"/>
</dbReference>
<protein>
    <recommendedName>
        <fullName evidence="4">Glycosyl hydrolase family 13 catalytic domain-containing protein</fullName>
    </recommendedName>
</protein>
<keyword evidence="6" id="KW-1185">Reference proteome</keyword>
<organism evidence="5 6">
    <name type="scientific">Tritrichomonas musculus</name>
    <dbReference type="NCBI Taxonomy" id="1915356"/>
    <lineage>
        <taxon>Eukaryota</taxon>
        <taxon>Metamonada</taxon>
        <taxon>Parabasalia</taxon>
        <taxon>Tritrichomonadida</taxon>
        <taxon>Tritrichomonadidae</taxon>
        <taxon>Tritrichomonas</taxon>
    </lineage>
</organism>
<keyword evidence="1" id="KW-0378">Hydrolase</keyword>
<keyword evidence="3" id="KW-0175">Coiled coil</keyword>
<reference evidence="5 6" key="1">
    <citation type="submission" date="2024-04" db="EMBL/GenBank/DDBJ databases">
        <title>Tritrichomonas musculus Genome.</title>
        <authorList>
            <person name="Alves-Ferreira E."/>
            <person name="Grigg M."/>
            <person name="Lorenzi H."/>
            <person name="Galac M."/>
        </authorList>
    </citation>
    <scope>NUCLEOTIDE SEQUENCE [LARGE SCALE GENOMIC DNA]</scope>
    <source>
        <strain evidence="5 6">EAF2021</strain>
    </source>
</reference>
<dbReference type="Gene3D" id="3.20.20.80">
    <property type="entry name" value="Glycosidases"/>
    <property type="match status" value="1"/>
</dbReference>
<dbReference type="InterPro" id="IPR013780">
    <property type="entry name" value="Glyco_hydro_b"/>
</dbReference>
<dbReference type="InterPro" id="IPR019492">
    <property type="entry name" value="Cyclo-malto-dextrinase_C"/>
</dbReference>
<dbReference type="SUPFAM" id="SSF51011">
    <property type="entry name" value="Glycosyl hydrolase domain"/>
    <property type="match status" value="1"/>
</dbReference>
<dbReference type="SMART" id="SM00642">
    <property type="entry name" value="Aamy"/>
    <property type="match status" value="1"/>
</dbReference>
<accession>A0ABR2K7I8</accession>
<dbReference type="InterPro" id="IPR013783">
    <property type="entry name" value="Ig-like_fold"/>
</dbReference>
<gene>
    <name evidence="5" type="ORF">M9Y10_037879</name>
</gene>
<keyword evidence="2" id="KW-0326">Glycosidase</keyword>
<evidence type="ECO:0000313" key="6">
    <source>
        <dbReference type="Proteomes" id="UP001470230"/>
    </source>
</evidence>
<dbReference type="Pfam" id="PF00128">
    <property type="entry name" value="Alpha-amylase"/>
    <property type="match status" value="1"/>
</dbReference>
<dbReference type="EMBL" id="JAPFFF010000006">
    <property type="protein sequence ID" value="KAK8886846.1"/>
    <property type="molecule type" value="Genomic_DNA"/>
</dbReference>
<dbReference type="Pfam" id="PF09087">
    <property type="entry name" value="Cyc-maltodext_N"/>
    <property type="match status" value="1"/>
</dbReference>
<evidence type="ECO:0000313" key="5">
    <source>
        <dbReference type="EMBL" id="KAK8886846.1"/>
    </source>
</evidence>
<dbReference type="Gene3D" id="2.60.40.10">
    <property type="entry name" value="Immunoglobulins"/>
    <property type="match status" value="1"/>
</dbReference>
<dbReference type="InterPro" id="IPR014756">
    <property type="entry name" value="Ig_E-set"/>
</dbReference>
<dbReference type="InterPro" id="IPR015171">
    <property type="entry name" value="Cyc-maltodext_N"/>
</dbReference>
<name>A0ABR2K7I8_9EUKA</name>
<evidence type="ECO:0000256" key="1">
    <source>
        <dbReference type="ARBA" id="ARBA00022801"/>
    </source>
</evidence>
<comment type="caution">
    <text evidence="5">The sequence shown here is derived from an EMBL/GenBank/DDBJ whole genome shotgun (WGS) entry which is preliminary data.</text>
</comment>
<feature type="domain" description="Glycosyl hydrolase family 13 catalytic" evidence="4">
    <location>
        <begin position="104"/>
        <end position="570"/>
    </location>
</feature>
<dbReference type="Proteomes" id="UP001470230">
    <property type="component" value="Unassembled WGS sequence"/>
</dbReference>
<dbReference type="SUPFAM" id="SSF51445">
    <property type="entry name" value="(Trans)glycosidases"/>
    <property type="match status" value="1"/>
</dbReference>
<dbReference type="SUPFAM" id="SSF81296">
    <property type="entry name" value="E set domains"/>
    <property type="match status" value="1"/>
</dbReference>
<evidence type="ECO:0000256" key="3">
    <source>
        <dbReference type="SAM" id="Coils"/>
    </source>
</evidence>
<proteinExistence type="predicted"/>
<dbReference type="PANTHER" id="PTHR10357">
    <property type="entry name" value="ALPHA-AMYLASE FAMILY MEMBER"/>
    <property type="match status" value="1"/>
</dbReference>
<dbReference type="Gene3D" id="2.60.40.1180">
    <property type="entry name" value="Golgi alpha-mannosidase II"/>
    <property type="match status" value="1"/>
</dbReference>